<keyword evidence="2" id="KW-0285">Flavoprotein</keyword>
<protein>
    <recommendedName>
        <fullName evidence="7">Berberine/berberine-like domain-containing protein</fullName>
    </recommendedName>
</protein>
<comment type="caution">
    <text evidence="5">The sequence shown here is derived from an EMBL/GenBank/DDBJ whole genome shotgun (WGS) entry which is preliminary data.</text>
</comment>
<dbReference type="Gene3D" id="3.40.462.20">
    <property type="match status" value="1"/>
</dbReference>
<dbReference type="Proteomes" id="UP001396898">
    <property type="component" value="Unassembled WGS sequence"/>
</dbReference>
<dbReference type="Gene3D" id="3.30.465.10">
    <property type="match status" value="1"/>
</dbReference>
<evidence type="ECO:0000313" key="6">
    <source>
        <dbReference type="Proteomes" id="UP001396898"/>
    </source>
</evidence>
<evidence type="ECO:0000256" key="3">
    <source>
        <dbReference type="ARBA" id="ARBA00022827"/>
    </source>
</evidence>
<dbReference type="InterPro" id="IPR050416">
    <property type="entry name" value="FAD-linked_Oxidoreductase"/>
</dbReference>
<organism evidence="5 6">
    <name type="scientific">Apiospora marii</name>
    <dbReference type="NCBI Taxonomy" id="335849"/>
    <lineage>
        <taxon>Eukaryota</taxon>
        <taxon>Fungi</taxon>
        <taxon>Dikarya</taxon>
        <taxon>Ascomycota</taxon>
        <taxon>Pezizomycotina</taxon>
        <taxon>Sordariomycetes</taxon>
        <taxon>Xylariomycetidae</taxon>
        <taxon>Amphisphaeriales</taxon>
        <taxon>Apiosporaceae</taxon>
        <taxon>Apiospora</taxon>
    </lineage>
</organism>
<evidence type="ECO:0000256" key="2">
    <source>
        <dbReference type="ARBA" id="ARBA00022630"/>
    </source>
</evidence>
<dbReference type="SUPFAM" id="SSF56176">
    <property type="entry name" value="FAD-binding/transporter-associated domain-like"/>
    <property type="match status" value="1"/>
</dbReference>
<dbReference type="InterPro" id="IPR036318">
    <property type="entry name" value="FAD-bd_PCMH-like_sf"/>
</dbReference>
<dbReference type="PANTHER" id="PTHR42973">
    <property type="entry name" value="BINDING OXIDOREDUCTASE, PUTATIVE (AFU_ORTHOLOGUE AFUA_1G17690)-RELATED"/>
    <property type="match status" value="1"/>
</dbReference>
<reference evidence="5 6" key="1">
    <citation type="submission" date="2023-01" db="EMBL/GenBank/DDBJ databases">
        <title>Analysis of 21 Apiospora genomes using comparative genomics revels a genus with tremendous synthesis potential of carbohydrate active enzymes and secondary metabolites.</title>
        <authorList>
            <person name="Sorensen T."/>
        </authorList>
    </citation>
    <scope>NUCLEOTIDE SEQUENCE [LARGE SCALE GENOMIC DNA]</scope>
    <source>
        <strain evidence="5 6">CBS 20057</strain>
    </source>
</reference>
<accession>A0ABR1RFU9</accession>
<evidence type="ECO:0000256" key="4">
    <source>
        <dbReference type="ARBA" id="ARBA00023002"/>
    </source>
</evidence>
<gene>
    <name evidence="5" type="ORF">PG991_011644</name>
</gene>
<keyword evidence="4" id="KW-0560">Oxidoreductase</keyword>
<keyword evidence="3" id="KW-0274">FAD</keyword>
<proteinExistence type="inferred from homology"/>
<evidence type="ECO:0008006" key="7">
    <source>
        <dbReference type="Google" id="ProtNLM"/>
    </source>
</evidence>
<evidence type="ECO:0000256" key="1">
    <source>
        <dbReference type="ARBA" id="ARBA00005466"/>
    </source>
</evidence>
<evidence type="ECO:0000313" key="5">
    <source>
        <dbReference type="EMBL" id="KAK8009093.1"/>
    </source>
</evidence>
<keyword evidence="6" id="KW-1185">Reference proteome</keyword>
<comment type="similarity">
    <text evidence="1">Belongs to the oxygen-dependent FAD-linked oxidoreductase family.</text>
</comment>
<dbReference type="EMBL" id="JAQQWI010000016">
    <property type="protein sequence ID" value="KAK8009093.1"/>
    <property type="molecule type" value="Genomic_DNA"/>
</dbReference>
<dbReference type="PANTHER" id="PTHR42973:SF34">
    <property type="entry name" value="FAD BINDING DOMAIN PROTEIN (AFU_ORTHOLOGUE AFUA_3G02770)"/>
    <property type="match status" value="1"/>
</dbReference>
<dbReference type="InterPro" id="IPR016169">
    <property type="entry name" value="FAD-bd_PCMH_sub2"/>
</dbReference>
<sequence>MKILLGGISYFSPRYGWACDNVESFDVVTASGVMVRTSAKQFPDLYWALRGGGNNFGLVVNFNLRTIPCPKASSGTYMESDFRGLDEAFAYAATNAAQDVDAGLYLVYVHANGLNLGLPVFYHADPVHGAQSPVWAGFDSGNLTAVGDTTRTRVLAEWAAETMRDSPNGKRQLFYTLSTKADVDMATYARERFFDTVAEIADVPGIGPNIVYQAIGTPQLQQMQKDGGNALGLDPSEGPIYIMLLAASWTHQADDARVTAYLSRVLRDIKSEALRRGLFSIEYQNVIASYGDANKARLNDIAVRYDPAQVFQKLQPGYFKLDCAPTPGTGYYNI</sequence>
<name>A0ABR1RFU9_9PEZI</name>